<protein>
    <submittedName>
        <fullName evidence="2">Uncharacterized protein</fullName>
    </submittedName>
</protein>
<organism evidence="2 3">
    <name type="scientific">Cylindrobasidium torrendii FP15055 ss-10</name>
    <dbReference type="NCBI Taxonomy" id="1314674"/>
    <lineage>
        <taxon>Eukaryota</taxon>
        <taxon>Fungi</taxon>
        <taxon>Dikarya</taxon>
        <taxon>Basidiomycota</taxon>
        <taxon>Agaricomycotina</taxon>
        <taxon>Agaricomycetes</taxon>
        <taxon>Agaricomycetidae</taxon>
        <taxon>Agaricales</taxon>
        <taxon>Marasmiineae</taxon>
        <taxon>Physalacriaceae</taxon>
        <taxon>Cylindrobasidium</taxon>
    </lineage>
</organism>
<evidence type="ECO:0000313" key="2">
    <source>
        <dbReference type="EMBL" id="KIY65454.1"/>
    </source>
</evidence>
<feature type="compositionally biased region" description="Basic and acidic residues" evidence="1">
    <location>
        <begin position="346"/>
        <end position="357"/>
    </location>
</feature>
<dbReference type="EMBL" id="KN880589">
    <property type="protein sequence ID" value="KIY65454.1"/>
    <property type="molecule type" value="Genomic_DNA"/>
</dbReference>
<evidence type="ECO:0000256" key="1">
    <source>
        <dbReference type="SAM" id="MobiDB-lite"/>
    </source>
</evidence>
<dbReference type="Proteomes" id="UP000054007">
    <property type="component" value="Unassembled WGS sequence"/>
</dbReference>
<dbReference type="AlphaFoldDB" id="A0A0D7B5I7"/>
<evidence type="ECO:0000313" key="3">
    <source>
        <dbReference type="Proteomes" id="UP000054007"/>
    </source>
</evidence>
<reference evidence="2 3" key="1">
    <citation type="journal article" date="2015" name="Fungal Genet. Biol.">
        <title>Evolution of novel wood decay mechanisms in Agaricales revealed by the genome sequences of Fistulina hepatica and Cylindrobasidium torrendii.</title>
        <authorList>
            <person name="Floudas D."/>
            <person name="Held B.W."/>
            <person name="Riley R."/>
            <person name="Nagy L.G."/>
            <person name="Koehler G."/>
            <person name="Ransdell A.S."/>
            <person name="Younus H."/>
            <person name="Chow J."/>
            <person name="Chiniquy J."/>
            <person name="Lipzen A."/>
            <person name="Tritt A."/>
            <person name="Sun H."/>
            <person name="Haridas S."/>
            <person name="LaButti K."/>
            <person name="Ohm R.A."/>
            <person name="Kues U."/>
            <person name="Blanchette R.A."/>
            <person name="Grigoriev I.V."/>
            <person name="Minto R.E."/>
            <person name="Hibbett D.S."/>
        </authorList>
    </citation>
    <scope>NUCLEOTIDE SEQUENCE [LARGE SCALE GENOMIC DNA]</scope>
    <source>
        <strain evidence="2 3">FP15055 ss-10</strain>
    </source>
</reference>
<gene>
    <name evidence="2" type="ORF">CYLTODRAFT_61631</name>
</gene>
<feature type="compositionally biased region" description="Basic and acidic residues" evidence="1">
    <location>
        <begin position="329"/>
        <end position="338"/>
    </location>
</feature>
<accession>A0A0D7B5I7</accession>
<proteinExistence type="predicted"/>
<name>A0A0D7B5I7_9AGAR</name>
<feature type="region of interest" description="Disordered" evidence="1">
    <location>
        <begin position="90"/>
        <end position="142"/>
    </location>
</feature>
<feature type="region of interest" description="Disordered" evidence="1">
    <location>
        <begin position="298"/>
        <end position="376"/>
    </location>
</feature>
<feature type="compositionally biased region" description="Basic residues" evidence="1">
    <location>
        <begin position="130"/>
        <end position="139"/>
    </location>
</feature>
<sequence length="472" mass="52652">MVAVDVWDLVECAPFPGPDEPYFLDDGEINGNKLLDWDLRGSIVDVESKCVSCGPGQCQIAFAVATSCRRCLLGGLSPCNISGQRLSVAAEPSHHVEDDEEVEESPRPAKRRRTIVPQSDEAAPTPSNRQAKKKNKTHPPKSTYDHVIKLIRWLEREDKTRSAHSLRFLRSKVIELPIDEQRLIQTKFNLLWARMVAVNVYTDRGFEKKTILELLNGKGRRGLALDNTGRTLDRRVRFGFWDLDPTAVDEDEKCAACAKQKRVCEYAYVVPMSGKSGMVVSKCRRCAMEGHGCRLPVRSVAEEERESEQKEAQPEQQDEEEPASATSMGDHRADDAKVPSRKRRRGCMEESGRHVGEAAEEPDEHPAANKRSRPHIRLKTGLRAVVEKDQSSEVEGSPQAREVLILLLAVIWSLISCLSRSRCSCAIVRKPVFDPHTVTAATSWTSPGSAACAKSYLHVALPKSRPSTRQTL</sequence>
<keyword evidence="3" id="KW-1185">Reference proteome</keyword>